<evidence type="ECO:0000313" key="3">
    <source>
        <dbReference type="Proteomes" id="UP000034849"/>
    </source>
</evidence>
<dbReference type="EMBL" id="LBSX01000004">
    <property type="protein sequence ID" value="KKQ27895.1"/>
    <property type="molecule type" value="Genomic_DNA"/>
</dbReference>
<dbReference type="STRING" id="1619046.US42_C0004G0034"/>
<comment type="caution">
    <text evidence="2">The sequence shown here is derived from an EMBL/GenBank/DDBJ whole genome shotgun (WGS) entry which is preliminary data.</text>
</comment>
<dbReference type="InterPro" id="IPR032531">
    <property type="entry name" value="DUF4956"/>
</dbReference>
<feature type="transmembrane region" description="Helical" evidence="1">
    <location>
        <begin position="12"/>
        <end position="35"/>
    </location>
</feature>
<feature type="transmembrane region" description="Helical" evidence="1">
    <location>
        <begin position="97"/>
        <end position="130"/>
    </location>
</feature>
<organism evidence="2 3">
    <name type="scientific">Candidatus Magasanikbacteria bacterium GW2011_GWC2_37_14</name>
    <dbReference type="NCBI Taxonomy" id="1619046"/>
    <lineage>
        <taxon>Bacteria</taxon>
        <taxon>Candidatus Magasanikiibacteriota</taxon>
    </lineage>
</organism>
<dbReference type="Pfam" id="PF16316">
    <property type="entry name" value="DUF4956"/>
    <property type="match status" value="1"/>
</dbReference>
<accession>A0A0G0GP10</accession>
<keyword evidence="1" id="KW-1133">Transmembrane helix</keyword>
<evidence type="ECO:0008006" key="4">
    <source>
        <dbReference type="Google" id="ProtNLM"/>
    </source>
</evidence>
<feature type="transmembrane region" description="Helical" evidence="1">
    <location>
        <begin position="47"/>
        <end position="77"/>
    </location>
</feature>
<keyword evidence="1" id="KW-0472">Membrane</keyword>
<gene>
    <name evidence="2" type="ORF">US42_C0004G0034</name>
</gene>
<evidence type="ECO:0000313" key="2">
    <source>
        <dbReference type="EMBL" id="KKQ27895.1"/>
    </source>
</evidence>
<keyword evidence="1" id="KW-0812">Transmembrane</keyword>
<sequence length="224" mass="24775">MTDLILSGGSQVTLYAVILNLLLTFVLVSFVCFLYKKTHSGVSYSQTFVFTLIIVGIVGAMVMMVVGSNIATAFGLLGAFSIIRFRTPMKDSKDAGYIFFVLAVGVAIGTSNYAIGVIGTFLLSAIIWFLHRINFGSIKKYDYLLVFTSTNGSSSNKYESILKKYLKSSLLLNISSKKDGEESEITYHITFLDKNTPDSFMQEMSHAEGVKNVHLVTSWDNVEY</sequence>
<evidence type="ECO:0000256" key="1">
    <source>
        <dbReference type="SAM" id="Phobius"/>
    </source>
</evidence>
<protein>
    <recommendedName>
        <fullName evidence="4">DUF4956 domain-containing protein</fullName>
    </recommendedName>
</protein>
<proteinExistence type="predicted"/>
<reference evidence="2 3" key="1">
    <citation type="journal article" date="2015" name="Nature">
        <title>rRNA introns, odd ribosomes, and small enigmatic genomes across a large radiation of phyla.</title>
        <authorList>
            <person name="Brown C.T."/>
            <person name="Hug L.A."/>
            <person name="Thomas B.C."/>
            <person name="Sharon I."/>
            <person name="Castelle C.J."/>
            <person name="Singh A."/>
            <person name="Wilkins M.J."/>
            <person name="Williams K.H."/>
            <person name="Banfield J.F."/>
        </authorList>
    </citation>
    <scope>NUCLEOTIDE SEQUENCE [LARGE SCALE GENOMIC DNA]</scope>
</reference>
<dbReference type="Proteomes" id="UP000034849">
    <property type="component" value="Unassembled WGS sequence"/>
</dbReference>
<name>A0A0G0GP10_9BACT</name>
<dbReference type="AlphaFoldDB" id="A0A0G0GP10"/>